<feature type="coiled-coil region" evidence="2">
    <location>
        <begin position="128"/>
        <end position="179"/>
    </location>
</feature>
<dbReference type="GO" id="GO:0016746">
    <property type="term" value="F:acyltransferase activity"/>
    <property type="evidence" value="ECO:0007669"/>
    <property type="project" value="InterPro"/>
</dbReference>
<dbReference type="OrthoDB" id="5147853at2"/>
<dbReference type="RefSeq" id="WP_123270120.1">
    <property type="nucleotide sequence ID" value="NZ_RJJQ01000002.1"/>
</dbReference>
<dbReference type="EMBL" id="RJJQ01000002">
    <property type="protein sequence ID" value="RNI24830.1"/>
    <property type="molecule type" value="Genomic_DNA"/>
</dbReference>
<proteinExistence type="predicted"/>
<name>A0A3M9MGY7_9MICO</name>
<accession>A0A3M9MGY7</accession>
<comment type="caution">
    <text evidence="4">The sequence shown here is derived from an EMBL/GenBank/DDBJ whole genome shotgun (WGS) entry which is preliminary data.</text>
</comment>
<evidence type="ECO:0000256" key="1">
    <source>
        <dbReference type="ARBA" id="ARBA00023125"/>
    </source>
</evidence>
<evidence type="ECO:0000256" key="2">
    <source>
        <dbReference type="SAM" id="Coils"/>
    </source>
</evidence>
<organism evidence="4 5">
    <name type="scientific">Flexivirga caeni</name>
    <dbReference type="NCBI Taxonomy" id="2294115"/>
    <lineage>
        <taxon>Bacteria</taxon>
        <taxon>Bacillati</taxon>
        <taxon>Actinomycetota</taxon>
        <taxon>Actinomycetes</taxon>
        <taxon>Micrococcales</taxon>
        <taxon>Dermacoccaceae</taxon>
        <taxon>Flexivirga</taxon>
    </lineage>
</organism>
<dbReference type="Pfam" id="PF23359">
    <property type="entry name" value="Lsr2_DNA-bd"/>
    <property type="match status" value="1"/>
</dbReference>
<gene>
    <name evidence="4" type="ORF">EFY87_03825</name>
</gene>
<evidence type="ECO:0000313" key="5">
    <source>
        <dbReference type="Proteomes" id="UP000271678"/>
    </source>
</evidence>
<dbReference type="AlphaFoldDB" id="A0A3M9MGY7"/>
<dbReference type="Gene3D" id="4.10.320.10">
    <property type="entry name" value="E3-binding domain"/>
    <property type="match status" value="1"/>
</dbReference>
<feature type="domain" description="Lsr2 DNA-binding" evidence="3">
    <location>
        <begin position="196"/>
        <end position="224"/>
    </location>
</feature>
<evidence type="ECO:0000259" key="3">
    <source>
        <dbReference type="Pfam" id="PF23359"/>
    </source>
</evidence>
<reference evidence="4 5" key="1">
    <citation type="submission" date="2018-11" db="EMBL/GenBank/DDBJ databases">
        <title>Draft genome of Simplicispira Flexivirga sp. BO-16.</title>
        <authorList>
            <person name="Im W.T."/>
        </authorList>
    </citation>
    <scope>NUCLEOTIDE SEQUENCE [LARGE SCALE GENOMIC DNA]</scope>
    <source>
        <strain evidence="4 5">BO-16</strain>
    </source>
</reference>
<dbReference type="Proteomes" id="UP000271678">
    <property type="component" value="Unassembled WGS sequence"/>
</dbReference>
<dbReference type="InterPro" id="IPR036625">
    <property type="entry name" value="E3-bd_dom_sf"/>
</dbReference>
<protein>
    <recommendedName>
        <fullName evidence="3">Lsr2 DNA-binding domain-containing protein</fullName>
    </recommendedName>
</protein>
<dbReference type="InterPro" id="IPR055370">
    <property type="entry name" value="Lsr2_DNA-bd"/>
</dbReference>
<evidence type="ECO:0000313" key="4">
    <source>
        <dbReference type="EMBL" id="RNI24830.1"/>
    </source>
</evidence>
<keyword evidence="2" id="KW-0175">Coiled coil</keyword>
<keyword evidence="1" id="KW-0238">DNA-binding</keyword>
<sequence>MAQSNDLTIVDKITVLKHLVNGHDTEWVVMATALTAEQVQAIAETYGPDTDKMGWAIDELTADLDRIRASRPRTNGKAATVRRSVGDPRPVSRVARPVKTAADTLIHAASESSKARTHKLGVKIAGLLGDLSARLEAERQEAEAQAAEAAADAERQERIKQLEAQKAKVDKELRALRCRTRSTKTAPPLGAPAPVVREWAKENNIECPTHGKVPNRVRDQYDAAHVAA</sequence>
<dbReference type="GO" id="GO:0003677">
    <property type="term" value="F:DNA binding"/>
    <property type="evidence" value="ECO:0007669"/>
    <property type="project" value="UniProtKB-KW"/>
</dbReference>
<keyword evidence="5" id="KW-1185">Reference proteome</keyword>